<dbReference type="Ensembl" id="ENSAPLT00000009134.2">
    <property type="protein sequence ID" value="ENSAPLP00000008454.2"/>
    <property type="gene ID" value="ENSAPLG00000008779.2"/>
</dbReference>
<sequence length="407" mass="46400">MHLVNEYCSLSIGSGFLATSEQRQISDMQKFYQELFERAARQKQLLSQLFAAWAPAGEGGRWGPTVLRHKLLLWRLLSCINFCFFYFIDVNVKQRKMNKFLERLKLLETYSQELLKTDAKISQSEDLIQFFRAQTQDLDPCFPEDSVVIMPSEIGGEKKKQAQQQLSITNPQASQSYRCVETFETKDTKNQAFKVAQKEIVEVLLKDMTGWWLVENADKQIAWFPASYLEEIDVHEDIQDTLSSDEEGSLYFVVRAYESQKADELSLHSGVVVEVVRKSDNGWWLIRYNGQTGYMPSMCLQPYKNPHHRLQTIMNCGLNVSTPNLSASPLAPQPQGKVRGGGRVQDHAAQDRRDEDVSSLRSRSRSTPDLDSDSSSLSSGSRLSWKPDLSRSLPEVEQVRSPRLGKA</sequence>
<keyword evidence="4" id="KW-1133">Transmembrane helix</keyword>
<evidence type="ECO:0000256" key="1">
    <source>
        <dbReference type="ARBA" id="ARBA00022443"/>
    </source>
</evidence>
<feature type="domain" description="SH3" evidence="5">
    <location>
        <begin position="172"/>
        <end position="234"/>
    </location>
</feature>
<reference evidence="6" key="3">
    <citation type="submission" date="2025-09" db="UniProtKB">
        <authorList>
            <consortium name="Ensembl"/>
        </authorList>
    </citation>
    <scope>IDENTIFICATION</scope>
</reference>
<dbReference type="PANTHER" id="PTHR15706">
    <property type="entry name" value="SH3 MULTIPLE DOMAIN"/>
    <property type="match status" value="1"/>
</dbReference>
<dbReference type="InterPro" id="IPR001452">
    <property type="entry name" value="SH3_domain"/>
</dbReference>
<evidence type="ECO:0000256" key="3">
    <source>
        <dbReference type="SAM" id="MobiDB-lite"/>
    </source>
</evidence>
<dbReference type="PANTHER" id="PTHR15706:SF10">
    <property type="entry name" value="NADPH OXIDASE ORGANIZER 1"/>
    <property type="match status" value="1"/>
</dbReference>
<keyword evidence="4" id="KW-0812">Transmembrane</keyword>
<dbReference type="InterPro" id="IPR051228">
    <property type="entry name" value="NADPH_Oxidase/PX-Domain"/>
</dbReference>
<dbReference type="GO" id="GO:0035091">
    <property type="term" value="F:phosphatidylinositol binding"/>
    <property type="evidence" value="ECO:0007669"/>
    <property type="project" value="InterPro"/>
</dbReference>
<keyword evidence="4" id="KW-0472">Membrane</keyword>
<evidence type="ECO:0000313" key="6">
    <source>
        <dbReference type="Ensembl" id="ENSAPLP00000008454.2"/>
    </source>
</evidence>
<dbReference type="SUPFAM" id="SSF64268">
    <property type="entry name" value="PX domain"/>
    <property type="match status" value="1"/>
</dbReference>
<dbReference type="GO" id="GO:0005737">
    <property type="term" value="C:cytoplasm"/>
    <property type="evidence" value="ECO:0007669"/>
    <property type="project" value="TreeGrafter"/>
</dbReference>
<keyword evidence="1 2" id="KW-0728">SH3 domain</keyword>
<reference evidence="6" key="2">
    <citation type="submission" date="2025-08" db="UniProtKB">
        <authorList>
            <consortium name="Ensembl"/>
        </authorList>
    </citation>
    <scope>IDENTIFICATION</scope>
</reference>
<dbReference type="SUPFAM" id="SSF50044">
    <property type="entry name" value="SH3-domain"/>
    <property type="match status" value="2"/>
</dbReference>
<dbReference type="Proteomes" id="UP000016666">
    <property type="component" value="Unassembled WGS sequence"/>
</dbReference>
<dbReference type="Pfam" id="PF00018">
    <property type="entry name" value="SH3_1"/>
    <property type="match status" value="1"/>
</dbReference>
<accession>U3IMI1</accession>
<dbReference type="InterPro" id="IPR036028">
    <property type="entry name" value="SH3-like_dom_sf"/>
</dbReference>
<feature type="region of interest" description="Disordered" evidence="3">
    <location>
        <begin position="325"/>
        <end position="407"/>
    </location>
</feature>
<feature type="compositionally biased region" description="Basic and acidic residues" evidence="3">
    <location>
        <begin position="344"/>
        <end position="358"/>
    </location>
</feature>
<dbReference type="CDD" id="cd12024">
    <property type="entry name" value="SH3_NoxO1_2"/>
    <property type="match status" value="1"/>
</dbReference>
<evidence type="ECO:0000259" key="5">
    <source>
        <dbReference type="PROSITE" id="PS50002"/>
    </source>
</evidence>
<dbReference type="GeneTree" id="ENSGT00940000158812"/>
<dbReference type="FunFam" id="2.30.30.40:FF:000233">
    <property type="entry name" value="NADPH oxidase organizer 1"/>
    <property type="match status" value="1"/>
</dbReference>
<proteinExistence type="predicted"/>
<reference evidence="7" key="1">
    <citation type="submission" date="2017-10" db="EMBL/GenBank/DDBJ databases">
        <title>A new Pekin duck reference genome.</title>
        <authorList>
            <person name="Hou Z.-C."/>
            <person name="Zhou Z.-K."/>
            <person name="Zhu F."/>
            <person name="Hou S.-S."/>
        </authorList>
    </citation>
    <scope>NUCLEOTIDE SEQUENCE [LARGE SCALE GENOMIC DNA]</scope>
</reference>
<feature type="compositionally biased region" description="Low complexity" evidence="3">
    <location>
        <begin position="359"/>
        <end position="384"/>
    </location>
</feature>
<dbReference type="STRING" id="8840.ENSAPLP00000008454"/>
<organism evidence="6 7">
    <name type="scientific">Anas platyrhynchos platyrhynchos</name>
    <name type="common">Northern mallard</name>
    <dbReference type="NCBI Taxonomy" id="8840"/>
    <lineage>
        <taxon>Eukaryota</taxon>
        <taxon>Metazoa</taxon>
        <taxon>Chordata</taxon>
        <taxon>Craniata</taxon>
        <taxon>Vertebrata</taxon>
        <taxon>Euteleostomi</taxon>
        <taxon>Archelosauria</taxon>
        <taxon>Archosauria</taxon>
        <taxon>Dinosauria</taxon>
        <taxon>Saurischia</taxon>
        <taxon>Theropoda</taxon>
        <taxon>Coelurosauria</taxon>
        <taxon>Aves</taxon>
        <taxon>Neognathae</taxon>
        <taxon>Galloanserae</taxon>
        <taxon>Anseriformes</taxon>
        <taxon>Anatidae</taxon>
        <taxon>Anatinae</taxon>
        <taxon>Anas</taxon>
    </lineage>
</organism>
<dbReference type="FunFam" id="2.30.30.40:FF:000219">
    <property type="entry name" value="NADPH oxidase organizer 1"/>
    <property type="match status" value="1"/>
</dbReference>
<dbReference type="GO" id="GO:0016176">
    <property type="term" value="F:superoxide-generating NADPH oxidase activator activity"/>
    <property type="evidence" value="ECO:0007669"/>
    <property type="project" value="TreeGrafter"/>
</dbReference>
<evidence type="ECO:0000256" key="4">
    <source>
        <dbReference type="SAM" id="Phobius"/>
    </source>
</evidence>
<evidence type="ECO:0000313" key="7">
    <source>
        <dbReference type="Proteomes" id="UP000016666"/>
    </source>
</evidence>
<feature type="transmembrane region" description="Helical" evidence="4">
    <location>
        <begin position="72"/>
        <end position="92"/>
    </location>
</feature>
<dbReference type="Gene3D" id="3.30.1520.10">
    <property type="entry name" value="Phox-like domain"/>
    <property type="match status" value="1"/>
</dbReference>
<protein>
    <recommendedName>
        <fullName evidence="5">SH3 domain-containing protein</fullName>
    </recommendedName>
</protein>
<evidence type="ECO:0000256" key="2">
    <source>
        <dbReference type="PROSITE-ProRule" id="PRU00192"/>
    </source>
</evidence>
<name>U3IMI1_ANAPP</name>
<dbReference type="AlphaFoldDB" id="U3IMI1"/>
<dbReference type="Gene3D" id="2.30.30.40">
    <property type="entry name" value="SH3 Domains"/>
    <property type="match status" value="2"/>
</dbReference>
<dbReference type="InterPro" id="IPR035758">
    <property type="entry name" value="NoxO1_SH3_2"/>
</dbReference>
<feature type="domain" description="SH3" evidence="5">
    <location>
        <begin position="246"/>
        <end position="305"/>
    </location>
</feature>
<dbReference type="InterPro" id="IPR036871">
    <property type="entry name" value="PX_dom_sf"/>
</dbReference>
<keyword evidence="7" id="KW-1185">Reference proteome</keyword>
<dbReference type="PROSITE" id="PS50002">
    <property type="entry name" value="SH3"/>
    <property type="match status" value="2"/>
</dbReference>
<dbReference type="SMART" id="SM00326">
    <property type="entry name" value="SH3"/>
    <property type="match status" value="2"/>
</dbReference>
<dbReference type="HOGENOM" id="CLU_030529_2_1_1"/>
<dbReference type="GO" id="GO:0042554">
    <property type="term" value="P:superoxide anion generation"/>
    <property type="evidence" value="ECO:0007669"/>
    <property type="project" value="TreeGrafter"/>
</dbReference>